<dbReference type="InterPro" id="IPR008929">
    <property type="entry name" value="Chondroitin_lyas"/>
</dbReference>
<evidence type="ECO:0000259" key="5">
    <source>
        <dbReference type="Pfam" id="PF05426"/>
    </source>
</evidence>
<dbReference type="InterPro" id="IPR008397">
    <property type="entry name" value="Alginate_lyase_dom"/>
</dbReference>
<evidence type="ECO:0000313" key="8">
    <source>
        <dbReference type="Proteomes" id="UP001158961"/>
    </source>
</evidence>
<dbReference type="PANTHER" id="PTHR39210">
    <property type="entry name" value="HEPARIN-SULFATE LYASE"/>
    <property type="match status" value="1"/>
</dbReference>
<keyword evidence="2" id="KW-0732">Signal</keyword>
<dbReference type="Pfam" id="PF05426">
    <property type="entry name" value="Alginate_lyase"/>
    <property type="match status" value="1"/>
</dbReference>
<proteinExistence type="predicted"/>
<dbReference type="PANTHER" id="PTHR39210:SF1">
    <property type="entry name" value="HEPARIN-SULFATE LYASE"/>
    <property type="match status" value="1"/>
</dbReference>
<evidence type="ECO:0000313" key="7">
    <source>
        <dbReference type="EMBL" id="CAH6336757.1"/>
    </source>
</evidence>
<dbReference type="GO" id="GO:0042597">
    <property type="term" value="C:periplasmic space"/>
    <property type="evidence" value="ECO:0007669"/>
    <property type="project" value="UniProtKB-SubCell"/>
</dbReference>
<dbReference type="Proteomes" id="UP001158961">
    <property type="component" value="Chromosome"/>
</dbReference>
<protein>
    <submittedName>
        <fullName evidence="7">Heparinase II/III family protein</fullName>
    </submittedName>
</protein>
<evidence type="ECO:0000256" key="3">
    <source>
        <dbReference type="ARBA" id="ARBA00022764"/>
    </source>
</evidence>
<dbReference type="Pfam" id="PF07940">
    <property type="entry name" value="Hepar_II_III_C"/>
    <property type="match status" value="1"/>
</dbReference>
<evidence type="ECO:0000256" key="2">
    <source>
        <dbReference type="ARBA" id="ARBA00022729"/>
    </source>
</evidence>
<accession>A0AAN2FI04</accession>
<dbReference type="InterPro" id="IPR012480">
    <property type="entry name" value="Hepar_II_III_C"/>
</dbReference>
<dbReference type="Gene3D" id="1.50.10.100">
    <property type="entry name" value="Chondroitin AC/alginate lyase"/>
    <property type="match status" value="1"/>
</dbReference>
<organism evidence="7 8">
    <name type="scientific">Enterobacter agglomerans</name>
    <name type="common">Erwinia herbicola</name>
    <name type="synonym">Pantoea agglomerans</name>
    <dbReference type="NCBI Taxonomy" id="549"/>
    <lineage>
        <taxon>Bacteria</taxon>
        <taxon>Pseudomonadati</taxon>
        <taxon>Pseudomonadota</taxon>
        <taxon>Gammaproteobacteria</taxon>
        <taxon>Enterobacterales</taxon>
        <taxon>Erwiniaceae</taxon>
        <taxon>Pantoea</taxon>
        <taxon>Pantoea agglomerans group</taxon>
    </lineage>
</organism>
<keyword evidence="3" id="KW-0574">Periplasm</keyword>
<gene>
    <name evidence="7" type="ORF">DAPPPG734_18875</name>
</gene>
<dbReference type="Gene3D" id="2.70.98.70">
    <property type="match status" value="1"/>
</dbReference>
<name>A0AAN2FI04_ENTAG</name>
<evidence type="ECO:0000256" key="1">
    <source>
        <dbReference type="ARBA" id="ARBA00004418"/>
    </source>
</evidence>
<dbReference type="EMBL" id="OW970315">
    <property type="protein sequence ID" value="CAH6336757.1"/>
    <property type="molecule type" value="Genomic_DNA"/>
</dbReference>
<evidence type="ECO:0000256" key="4">
    <source>
        <dbReference type="ARBA" id="ARBA00023239"/>
    </source>
</evidence>
<sequence length="609" mass="68854">MVNRLNIDGCNIVNRHTLSTTEQHLIEGDLLREMALQAVVTHAKDFDIIHNHGLWSVAAVGICGYVLNDGDLVAKALYGLRGDGESGGFFAQLTQLFSPDGYYMEGPYYHRFAIRPLLMVAEVIERRQPELNIYQFKERVIARTADALMACAFPDGTLPALNDASKSMNINDEGIIIATSLCFQRYKPDDVLIAMAQHQNEVWVSAAGLLLSNAAQSVTPRPFNWGCRILRDGPDGERGGVGILRIQDEEQDINMALLAFGQHGSDSRLHAALDHGHFDGLHLSLFNRGREYLRDYGFGRWVNVEPKFGGRYIPENDSYCKQTVAHNTVVVDERSQHQGDTATAERHWGQLHFCVPNHPYGQGVSALAHDYYPGIDMQRSVLMLKLEGFRTPLVVDLFRLTSEEEHQYDYVFHHQGQLLRTDFDYYSFPQLVPLGKQDGYQHLWKQGRARIAPQESVLVSWLDGDSYYSYISALPAGGEVIFARSGANDPHFNLRSEPALIARTWGKSMLFASVYETHGYFNEASESSTDARGQIVRVELIGHDDDVSMVRLHLVDERQLTIVVCNRWPSMTQPVSEQGAWFNWNGNRFHWQGAFSVQWESPDSLTRKY</sequence>
<feature type="domain" description="Heparinase II/III-like C-terminal" evidence="6">
    <location>
        <begin position="268"/>
        <end position="431"/>
    </location>
</feature>
<dbReference type="GO" id="GO:0016829">
    <property type="term" value="F:lyase activity"/>
    <property type="evidence" value="ECO:0007669"/>
    <property type="project" value="UniProtKB-KW"/>
</dbReference>
<evidence type="ECO:0000259" key="6">
    <source>
        <dbReference type="Pfam" id="PF07940"/>
    </source>
</evidence>
<keyword evidence="4" id="KW-0456">Lyase</keyword>
<dbReference type="AlphaFoldDB" id="A0AAN2FI04"/>
<feature type="domain" description="Alginate lyase" evidence="5">
    <location>
        <begin position="50"/>
        <end position="150"/>
    </location>
</feature>
<dbReference type="SUPFAM" id="SSF48230">
    <property type="entry name" value="Chondroitin AC/alginate lyase"/>
    <property type="match status" value="1"/>
</dbReference>
<reference evidence="7" key="1">
    <citation type="submission" date="2022-05" db="EMBL/GenBank/DDBJ databases">
        <authorList>
            <person name="Pothier F. J."/>
        </authorList>
    </citation>
    <scope>NUCLEOTIDE SEQUENCE</scope>
    <source>
        <strain evidence="7">DAPP-PG734</strain>
    </source>
</reference>
<comment type="subcellular location">
    <subcellularLocation>
        <location evidence="1">Periplasm</location>
    </subcellularLocation>
</comment>